<proteinExistence type="predicted"/>
<dbReference type="VEuPathDB" id="VectorBase:GBRI011304"/>
<keyword evidence="2" id="KW-1185">Reference proteome</keyword>
<organism evidence="1 2">
    <name type="scientific">Glossina brevipalpis</name>
    <dbReference type="NCBI Taxonomy" id="37001"/>
    <lineage>
        <taxon>Eukaryota</taxon>
        <taxon>Metazoa</taxon>
        <taxon>Ecdysozoa</taxon>
        <taxon>Arthropoda</taxon>
        <taxon>Hexapoda</taxon>
        <taxon>Insecta</taxon>
        <taxon>Pterygota</taxon>
        <taxon>Neoptera</taxon>
        <taxon>Endopterygota</taxon>
        <taxon>Diptera</taxon>
        <taxon>Brachycera</taxon>
        <taxon>Muscomorpha</taxon>
        <taxon>Hippoboscoidea</taxon>
        <taxon>Glossinidae</taxon>
        <taxon>Glossina</taxon>
    </lineage>
</organism>
<protein>
    <submittedName>
        <fullName evidence="1">Uncharacterized protein</fullName>
    </submittedName>
</protein>
<dbReference type="EnsemblMetazoa" id="GBRI011304-RA">
    <property type="protein sequence ID" value="GBRI011304-PA"/>
    <property type="gene ID" value="GBRI011304"/>
</dbReference>
<dbReference type="Proteomes" id="UP000091820">
    <property type="component" value="Unassembled WGS sequence"/>
</dbReference>
<dbReference type="PANTHER" id="PTHR20977">
    <property type="entry name" value="AT13385P-RELATED"/>
    <property type="match status" value="1"/>
</dbReference>
<dbReference type="InterPro" id="IPR006611">
    <property type="entry name" value="DUF1431_DROsp"/>
</dbReference>
<name>A0A1A9W9M1_9MUSC</name>
<dbReference type="PANTHER" id="PTHR20977:SF0">
    <property type="entry name" value="AT13385P-RELATED"/>
    <property type="match status" value="1"/>
</dbReference>
<reference evidence="2" key="1">
    <citation type="submission" date="2014-03" db="EMBL/GenBank/DDBJ databases">
        <authorList>
            <person name="Aksoy S."/>
            <person name="Warren W."/>
            <person name="Wilson R.K."/>
        </authorList>
    </citation>
    <scope>NUCLEOTIDE SEQUENCE [LARGE SCALE GENOMIC DNA]</scope>
    <source>
        <strain evidence="2">IAEA</strain>
    </source>
</reference>
<dbReference type="SMART" id="SM00689">
    <property type="entry name" value="DM6"/>
    <property type="match status" value="1"/>
</dbReference>
<accession>A0A1A9W9M1</accession>
<reference evidence="1" key="2">
    <citation type="submission" date="2020-05" db="UniProtKB">
        <authorList>
            <consortium name="EnsemblMetazoa"/>
        </authorList>
    </citation>
    <scope>IDENTIFICATION</scope>
    <source>
        <strain evidence="1">IAEA</strain>
    </source>
</reference>
<evidence type="ECO:0000313" key="1">
    <source>
        <dbReference type="EnsemblMetazoa" id="GBRI011304-PA"/>
    </source>
</evidence>
<evidence type="ECO:0000313" key="2">
    <source>
        <dbReference type="Proteomes" id="UP000091820"/>
    </source>
</evidence>
<dbReference type="Pfam" id="PF07248">
    <property type="entry name" value="DUF1431"/>
    <property type="match status" value="1"/>
</dbReference>
<dbReference type="AlphaFoldDB" id="A0A1A9W9M1"/>
<sequence length="307" mass="34836">MRNLCKLFKSLTPTARQWSPKCNLHIHIEGSWEPPPICGGRKIEEPPGGCAPCAPSCGGAGACPEVPSEECKSPSVEVKGKLRCCTDKGLTRGPCEVKKKKKKKVERKPFKSMWATLPDYRPNCEITARTDDTLYHVSDKKTRKYQQTWKPCPKKKRKQKICCFDCSAHQLPKSTATAPVNSACEQSAEKLKIDYTLLQQCMEKSTSDLQKKEMMQPCRPKIKIPCCQPVRKNNKCQIYRGLSGCKKQCAPYPSYSECTKPPKRKLHPIECRCLDMPMVCEGYDFLKIKEKFNLPPPMPAWPPERPK</sequence>